<dbReference type="Gene3D" id="3.30.40.10">
    <property type="entry name" value="Zinc/RING finger domain, C3HC4 (zinc finger)"/>
    <property type="match status" value="1"/>
</dbReference>
<dbReference type="SMART" id="SM00184">
    <property type="entry name" value="RING"/>
    <property type="match status" value="1"/>
</dbReference>
<dbReference type="GO" id="GO:0016567">
    <property type="term" value="P:protein ubiquitination"/>
    <property type="evidence" value="ECO:0007669"/>
    <property type="project" value="UniProtKB-UniRule"/>
</dbReference>
<feature type="domain" description="Macro" evidence="12">
    <location>
        <begin position="18"/>
        <end position="195"/>
    </location>
</feature>
<organism evidence="13 14">
    <name type="scientific">Bursaphelenchus xylophilus</name>
    <name type="common">Pinewood nematode worm</name>
    <name type="synonym">Aphelenchoides xylophilus</name>
    <dbReference type="NCBI Taxonomy" id="6326"/>
    <lineage>
        <taxon>Eukaryota</taxon>
        <taxon>Metazoa</taxon>
        <taxon>Ecdysozoa</taxon>
        <taxon>Nematoda</taxon>
        <taxon>Chromadorea</taxon>
        <taxon>Rhabditida</taxon>
        <taxon>Tylenchina</taxon>
        <taxon>Tylenchomorpha</taxon>
        <taxon>Aphelenchoidea</taxon>
        <taxon>Aphelenchoididae</taxon>
        <taxon>Bursaphelenchus</taxon>
    </lineage>
</organism>
<dbReference type="Gene3D" id="3.30.390.130">
    <property type="match status" value="1"/>
</dbReference>
<dbReference type="InterPro" id="IPR001841">
    <property type="entry name" value="Znf_RING"/>
</dbReference>
<dbReference type="eggNOG" id="ENOG502RGAW">
    <property type="taxonomic scope" value="Eukaryota"/>
</dbReference>
<keyword evidence="6 8" id="KW-0863">Zinc-finger</keyword>
<dbReference type="PANTHER" id="PTHR12622">
    <property type="entry name" value="DELTEX-RELATED"/>
    <property type="match status" value="1"/>
</dbReference>
<dbReference type="Gene3D" id="3.40.220.10">
    <property type="entry name" value="Leucine Aminopeptidase, subunit E, domain 1"/>
    <property type="match status" value="1"/>
</dbReference>
<evidence type="ECO:0000256" key="3">
    <source>
        <dbReference type="ARBA" id="ARBA00009413"/>
    </source>
</evidence>
<name>A0A1I7RRB2_BURXY</name>
<evidence type="ECO:0000256" key="2">
    <source>
        <dbReference type="ARBA" id="ARBA00004906"/>
    </source>
</evidence>
<evidence type="ECO:0000256" key="4">
    <source>
        <dbReference type="ARBA" id="ARBA00022679"/>
    </source>
</evidence>
<evidence type="ECO:0000259" key="12">
    <source>
        <dbReference type="PROSITE" id="PS51154"/>
    </source>
</evidence>
<dbReference type="Pfam" id="PF18102">
    <property type="entry name" value="DTC"/>
    <property type="match status" value="1"/>
</dbReference>
<dbReference type="PROSITE" id="PS50089">
    <property type="entry name" value="ZF_RING_2"/>
    <property type="match status" value="1"/>
</dbReference>
<evidence type="ECO:0000256" key="10">
    <source>
        <dbReference type="SAM" id="MobiDB-lite"/>
    </source>
</evidence>
<dbReference type="SUPFAM" id="SSF57850">
    <property type="entry name" value="RING/U-box"/>
    <property type="match status" value="1"/>
</dbReference>
<evidence type="ECO:0000256" key="8">
    <source>
        <dbReference type="PROSITE-ProRule" id="PRU00175"/>
    </source>
</evidence>
<keyword evidence="7 9" id="KW-0862">Zinc</keyword>
<dbReference type="SUPFAM" id="SSF52949">
    <property type="entry name" value="Macro domain-like"/>
    <property type="match status" value="1"/>
</dbReference>
<proteinExistence type="inferred from homology"/>
<evidence type="ECO:0000256" key="1">
    <source>
        <dbReference type="ARBA" id="ARBA00000900"/>
    </source>
</evidence>
<comment type="catalytic activity">
    <reaction evidence="1 9">
        <text>S-ubiquitinyl-[E2 ubiquitin-conjugating enzyme]-L-cysteine + [acceptor protein]-L-lysine = [E2 ubiquitin-conjugating enzyme]-L-cysteine + N(6)-ubiquitinyl-[acceptor protein]-L-lysine.</text>
        <dbReference type="EC" id="2.3.2.27"/>
    </reaction>
</comment>
<dbReference type="UniPathway" id="UPA00143"/>
<dbReference type="CDD" id="cd09633">
    <property type="entry name" value="Deltex_C"/>
    <property type="match status" value="1"/>
</dbReference>
<feature type="compositionally biased region" description="Low complexity" evidence="10">
    <location>
        <begin position="213"/>
        <end position="234"/>
    </location>
</feature>
<dbReference type="WBParaSite" id="BXY_0325900.1">
    <property type="protein sequence ID" value="BXY_0325900.1"/>
    <property type="gene ID" value="BXY_0325900"/>
</dbReference>
<dbReference type="Pfam" id="PF01661">
    <property type="entry name" value="Macro"/>
    <property type="match status" value="1"/>
</dbReference>
<feature type="region of interest" description="Disordered" evidence="10">
    <location>
        <begin position="211"/>
        <end position="234"/>
    </location>
</feature>
<comment type="similarity">
    <text evidence="3 9">Belongs to the Deltex family.</text>
</comment>
<evidence type="ECO:0000313" key="14">
    <source>
        <dbReference type="WBParaSite" id="BXY_0325900.1"/>
    </source>
</evidence>
<evidence type="ECO:0000256" key="7">
    <source>
        <dbReference type="ARBA" id="ARBA00022833"/>
    </source>
</evidence>
<feature type="domain" description="RING-type" evidence="11">
    <location>
        <begin position="281"/>
        <end position="331"/>
    </location>
</feature>
<evidence type="ECO:0000256" key="5">
    <source>
        <dbReference type="ARBA" id="ARBA00022723"/>
    </source>
</evidence>
<evidence type="ECO:0000259" key="11">
    <source>
        <dbReference type="PROSITE" id="PS50089"/>
    </source>
</evidence>
<dbReference type="GO" id="GO:0007219">
    <property type="term" value="P:Notch signaling pathway"/>
    <property type="evidence" value="ECO:0007669"/>
    <property type="project" value="InterPro"/>
</dbReference>
<keyword evidence="9" id="KW-0963">Cytoplasm</keyword>
<comment type="pathway">
    <text evidence="2 9">Protein modification; protein ubiquitination.</text>
</comment>
<dbReference type="GO" id="GO:0008270">
    <property type="term" value="F:zinc ion binding"/>
    <property type="evidence" value="ECO:0007669"/>
    <property type="project" value="UniProtKB-KW"/>
</dbReference>
<dbReference type="InterPro" id="IPR039399">
    <property type="entry name" value="Deltex_C_sf"/>
</dbReference>
<keyword evidence="5 9" id="KW-0479">Metal-binding</keyword>
<dbReference type="Proteomes" id="UP000095284">
    <property type="component" value="Unplaced"/>
</dbReference>
<dbReference type="InterPro" id="IPR039396">
    <property type="entry name" value="Deltex_C"/>
</dbReference>
<dbReference type="PROSITE" id="PS51154">
    <property type="entry name" value="MACRO"/>
    <property type="match status" value="1"/>
</dbReference>
<evidence type="ECO:0000256" key="9">
    <source>
        <dbReference type="RuleBase" id="RU367105"/>
    </source>
</evidence>
<dbReference type="GO" id="GO:0061630">
    <property type="term" value="F:ubiquitin protein ligase activity"/>
    <property type="evidence" value="ECO:0007669"/>
    <property type="project" value="UniProtKB-UniRule"/>
</dbReference>
<dbReference type="GO" id="GO:0005737">
    <property type="term" value="C:cytoplasm"/>
    <property type="evidence" value="ECO:0007669"/>
    <property type="project" value="UniProtKB-SubCell"/>
</dbReference>
<dbReference type="Pfam" id="PF13639">
    <property type="entry name" value="zf-RING_2"/>
    <property type="match status" value="1"/>
</dbReference>
<dbReference type="InterPro" id="IPR013083">
    <property type="entry name" value="Znf_RING/FYVE/PHD"/>
</dbReference>
<sequence length="488" mass="54274">MAINYVHPRYFTAELKAMNQLPNVQFRGVTFGFEQDNLLTRREEVYVVACDSTFSLSGGVGQVLYRTCGAPFKALVDSEASNHGPVTDPTVISVPAPAQLYCNYVILASLRRHFKSKMDQVFSKIILRAISLQASSLVMPPIGTGGFRLPISECASALRKALEGIHDFGALNNIVIVDRSLHLIDHIRNGLVQMAVEELLSQSEEVDVDIPVASPSSSNSITQSSNQTSNATASSQIDMTSPFSMFYTYQTQEQLSEMREKRLAEINESPNSQNEDIIEGCPICLLDMCDGDPSNVGRPNGVVKLNRCPHYFHRNCIIQWFSTKPQCPACNTWYMLTHGNQPADGRMTVETISRGRLEGMSNVRGYIRIKYYFPDGVQSNVHPRPGVPYHGISRTCYLPNTDEGHEIAELLQLAFDRRLVFTVGDSVTTGQRNIVTWNGVHHKTSRSGGPTNFGYPDPTYLDRVRRELAAIGITEEILEQQNVLDGSF</sequence>
<dbReference type="EC" id="2.3.2.27" evidence="9"/>
<dbReference type="AlphaFoldDB" id="A0A1I7RRB2"/>
<dbReference type="InterPro" id="IPR039398">
    <property type="entry name" value="Deltex_fam"/>
</dbReference>
<accession>A0A1I7RRB2</accession>
<dbReference type="InterPro" id="IPR043472">
    <property type="entry name" value="Macro_dom-like"/>
</dbReference>
<comment type="subcellular location">
    <subcellularLocation>
        <location evidence="9">Cytoplasm</location>
    </subcellularLocation>
</comment>
<evidence type="ECO:0000256" key="6">
    <source>
        <dbReference type="ARBA" id="ARBA00022771"/>
    </source>
</evidence>
<protein>
    <recommendedName>
        <fullName evidence="9">E3 ubiquitin-protein ligase</fullName>
        <ecNumber evidence="9">2.3.2.27</ecNumber>
    </recommendedName>
</protein>
<reference evidence="14" key="1">
    <citation type="submission" date="2016-11" db="UniProtKB">
        <authorList>
            <consortium name="WormBaseParasite"/>
        </authorList>
    </citation>
    <scope>IDENTIFICATION</scope>
</reference>
<dbReference type="InterPro" id="IPR002589">
    <property type="entry name" value="Macro_dom"/>
</dbReference>
<keyword evidence="4 9" id="KW-0808">Transferase</keyword>
<evidence type="ECO:0000313" key="13">
    <source>
        <dbReference type="Proteomes" id="UP000095284"/>
    </source>
</evidence>